<dbReference type="InterPro" id="IPR014001">
    <property type="entry name" value="Helicase_ATP-bd"/>
</dbReference>
<dbReference type="EMBL" id="PITI01000319">
    <property type="protein sequence ID" value="TBU07147.1"/>
    <property type="molecule type" value="Genomic_DNA"/>
</dbReference>
<dbReference type="SUPFAM" id="SSF52540">
    <property type="entry name" value="P-loop containing nucleoside triphosphate hydrolases"/>
    <property type="match status" value="2"/>
</dbReference>
<keyword evidence="5" id="KW-0378">Hydrolase</keyword>
<name>A0A4Q9LGS8_9MICR</name>
<evidence type="ECO:0000256" key="7">
    <source>
        <dbReference type="ARBA" id="ARBA00022840"/>
    </source>
</evidence>
<dbReference type="Pfam" id="PF09111">
    <property type="entry name" value="SLIDE"/>
    <property type="match status" value="1"/>
</dbReference>
<dbReference type="InterPro" id="IPR015195">
    <property type="entry name" value="SLIDE"/>
</dbReference>
<dbReference type="Pfam" id="PF00271">
    <property type="entry name" value="Helicase_C"/>
    <property type="match status" value="1"/>
</dbReference>
<dbReference type="PROSITE" id="PS51194">
    <property type="entry name" value="HELICASE_CTER"/>
    <property type="match status" value="1"/>
</dbReference>
<comment type="similarity">
    <text evidence="3">Belongs to the SNF2/RAD54 helicase family. ISWI subfamily.</text>
</comment>
<protein>
    <submittedName>
        <fullName evidence="13">SWI/SNF2-like chromatin-remodeling complex ATPase</fullName>
    </submittedName>
</protein>
<keyword evidence="8" id="KW-0156">Chromatin regulator</keyword>
<accession>A0A4Q9LGS8</accession>
<dbReference type="Proteomes" id="UP000291404">
    <property type="component" value="Unassembled WGS sequence"/>
</dbReference>
<dbReference type="GO" id="GO:0140658">
    <property type="term" value="F:ATP-dependent chromatin remodeler activity"/>
    <property type="evidence" value="ECO:0007669"/>
    <property type="project" value="TreeGrafter"/>
</dbReference>
<evidence type="ECO:0000256" key="1">
    <source>
        <dbReference type="ARBA" id="ARBA00004123"/>
    </source>
</evidence>
<keyword evidence="10" id="KW-0539">Nucleus</keyword>
<dbReference type="SUPFAM" id="SSF101224">
    <property type="entry name" value="HAND domain of the nucleosome remodeling ATPase ISWI"/>
    <property type="match status" value="1"/>
</dbReference>
<reference evidence="13 14" key="1">
    <citation type="submission" date="2017-12" db="EMBL/GenBank/DDBJ databases">
        <authorList>
            <person name="Pombert J.-F."/>
            <person name="Haag K.L."/>
            <person name="Ebert D."/>
        </authorList>
    </citation>
    <scope>NUCLEOTIDE SEQUENCE [LARGE SCALE GENOMIC DNA]</scope>
    <source>
        <strain evidence="13">BE-OM-2</strain>
    </source>
</reference>
<keyword evidence="14" id="KW-1185">Reference proteome</keyword>
<dbReference type="GO" id="GO:0000785">
    <property type="term" value="C:chromatin"/>
    <property type="evidence" value="ECO:0007669"/>
    <property type="project" value="TreeGrafter"/>
</dbReference>
<evidence type="ECO:0000313" key="14">
    <source>
        <dbReference type="Proteomes" id="UP000291404"/>
    </source>
</evidence>
<comment type="similarity">
    <text evidence="2">Belongs to the SNF2/RAD54 helicase family. SWR1 subfamily.</text>
</comment>
<dbReference type="InterPro" id="IPR038718">
    <property type="entry name" value="SNF2-like_sf"/>
</dbReference>
<dbReference type="InterPro" id="IPR036306">
    <property type="entry name" value="ISWI_HAND-dom_sf"/>
</dbReference>
<evidence type="ECO:0000256" key="4">
    <source>
        <dbReference type="ARBA" id="ARBA00022741"/>
    </source>
</evidence>
<comment type="subcellular location">
    <subcellularLocation>
        <location evidence="1">Nucleus</location>
    </subcellularLocation>
</comment>
<dbReference type="PROSITE" id="PS51192">
    <property type="entry name" value="HELICASE_ATP_BIND_1"/>
    <property type="match status" value="1"/>
</dbReference>
<dbReference type="Pfam" id="PF00176">
    <property type="entry name" value="SNF2-rel_dom"/>
    <property type="match status" value="1"/>
</dbReference>
<evidence type="ECO:0000256" key="5">
    <source>
        <dbReference type="ARBA" id="ARBA00022801"/>
    </source>
</evidence>
<evidence type="ECO:0000256" key="3">
    <source>
        <dbReference type="ARBA" id="ARBA00009687"/>
    </source>
</evidence>
<dbReference type="InterPro" id="IPR000330">
    <property type="entry name" value="SNF2_N"/>
</dbReference>
<dbReference type="Gene3D" id="1.10.10.60">
    <property type="entry name" value="Homeodomain-like"/>
    <property type="match status" value="2"/>
</dbReference>
<evidence type="ECO:0000256" key="8">
    <source>
        <dbReference type="ARBA" id="ARBA00022853"/>
    </source>
</evidence>
<keyword evidence="9" id="KW-0238">DNA-binding</keyword>
<gene>
    <name evidence="13" type="ORF">CWI36_0319p0020</name>
</gene>
<keyword evidence="6" id="KW-0347">Helicase</keyword>
<dbReference type="PANTHER" id="PTHR45623">
    <property type="entry name" value="CHROMODOMAIN-HELICASE-DNA-BINDING PROTEIN 3-RELATED-RELATED"/>
    <property type="match status" value="1"/>
</dbReference>
<feature type="domain" description="Helicase ATP-binding" evidence="11">
    <location>
        <begin position="85"/>
        <end position="249"/>
    </location>
</feature>
<evidence type="ECO:0000259" key="12">
    <source>
        <dbReference type="PROSITE" id="PS51194"/>
    </source>
</evidence>
<dbReference type="GO" id="GO:0016887">
    <property type="term" value="F:ATP hydrolysis activity"/>
    <property type="evidence" value="ECO:0007669"/>
    <property type="project" value="TreeGrafter"/>
</dbReference>
<feature type="domain" description="Helicase C-terminal" evidence="12">
    <location>
        <begin position="377"/>
        <end position="528"/>
    </location>
</feature>
<dbReference type="SMART" id="SM00487">
    <property type="entry name" value="DEXDc"/>
    <property type="match status" value="1"/>
</dbReference>
<keyword evidence="4" id="KW-0547">Nucleotide-binding</keyword>
<dbReference type="GO" id="GO:0005634">
    <property type="term" value="C:nucleus"/>
    <property type="evidence" value="ECO:0007669"/>
    <property type="project" value="UniProtKB-SubCell"/>
</dbReference>
<dbReference type="PANTHER" id="PTHR45623:SF49">
    <property type="entry name" value="SWI_SNF-RELATED MATRIX-ASSOCIATED ACTIN-DEPENDENT REGULATOR OF CHROMATIN SUBFAMILY A MEMBER 5"/>
    <property type="match status" value="1"/>
</dbReference>
<dbReference type="VEuPathDB" id="MicrosporidiaDB:CWI36_0319p0020"/>
<dbReference type="CDD" id="cd18793">
    <property type="entry name" value="SF2_C_SNF"/>
    <property type="match status" value="1"/>
</dbReference>
<proteinExistence type="inferred from homology"/>
<dbReference type="GO" id="GO:0004386">
    <property type="term" value="F:helicase activity"/>
    <property type="evidence" value="ECO:0007669"/>
    <property type="project" value="UniProtKB-KW"/>
</dbReference>
<evidence type="ECO:0000256" key="2">
    <source>
        <dbReference type="ARBA" id="ARBA00009220"/>
    </source>
</evidence>
<organism evidence="13 14">
    <name type="scientific">Hamiltosporidium magnivora</name>
    <dbReference type="NCBI Taxonomy" id="148818"/>
    <lineage>
        <taxon>Eukaryota</taxon>
        <taxon>Fungi</taxon>
        <taxon>Fungi incertae sedis</taxon>
        <taxon>Microsporidia</taxon>
        <taxon>Dubosqiidae</taxon>
        <taxon>Hamiltosporidium</taxon>
    </lineage>
</organism>
<evidence type="ECO:0000256" key="10">
    <source>
        <dbReference type="ARBA" id="ARBA00023242"/>
    </source>
</evidence>
<dbReference type="Gene3D" id="3.40.50.10810">
    <property type="entry name" value="Tandem AAA-ATPase domain"/>
    <property type="match status" value="1"/>
</dbReference>
<dbReference type="GO" id="GO:0034728">
    <property type="term" value="P:nucleosome organization"/>
    <property type="evidence" value="ECO:0007669"/>
    <property type="project" value="TreeGrafter"/>
</dbReference>
<dbReference type="InterPro" id="IPR027417">
    <property type="entry name" value="P-loop_NTPase"/>
</dbReference>
<evidence type="ECO:0000256" key="9">
    <source>
        <dbReference type="ARBA" id="ARBA00023125"/>
    </source>
</evidence>
<evidence type="ECO:0000313" key="13">
    <source>
        <dbReference type="EMBL" id="TBU07147.1"/>
    </source>
</evidence>
<dbReference type="AlphaFoldDB" id="A0A4Q9LGS8"/>
<dbReference type="GO" id="GO:0005524">
    <property type="term" value="F:ATP binding"/>
    <property type="evidence" value="ECO:0007669"/>
    <property type="project" value="UniProtKB-KW"/>
</dbReference>
<dbReference type="GO" id="GO:0003677">
    <property type="term" value="F:DNA binding"/>
    <property type="evidence" value="ECO:0007669"/>
    <property type="project" value="UniProtKB-KW"/>
</dbReference>
<comment type="caution">
    <text evidence="13">The sequence shown here is derived from an EMBL/GenBank/DDBJ whole genome shotgun (WGS) entry which is preliminary data.</text>
</comment>
<dbReference type="GO" id="GO:0042393">
    <property type="term" value="F:histone binding"/>
    <property type="evidence" value="ECO:0007669"/>
    <property type="project" value="TreeGrafter"/>
</dbReference>
<dbReference type="FunFam" id="3.40.50.300:FF:000082">
    <property type="entry name" value="ISWI chromatin remodeling complex ATPase ISW1"/>
    <property type="match status" value="1"/>
</dbReference>
<dbReference type="VEuPathDB" id="MicrosporidiaDB:CWI39_1061p0010"/>
<dbReference type="GO" id="GO:0031491">
    <property type="term" value="F:nucleosome binding"/>
    <property type="evidence" value="ECO:0007669"/>
    <property type="project" value="InterPro"/>
</dbReference>
<keyword evidence="7" id="KW-0067">ATP-binding</keyword>
<dbReference type="SMART" id="SM00490">
    <property type="entry name" value="HELICc"/>
    <property type="match status" value="1"/>
</dbReference>
<dbReference type="InterPro" id="IPR009057">
    <property type="entry name" value="Homeodomain-like_sf"/>
</dbReference>
<dbReference type="InterPro" id="IPR049730">
    <property type="entry name" value="SNF2/RAD54-like_C"/>
</dbReference>
<dbReference type="FunFam" id="3.40.50.10810:FF:000005">
    <property type="entry name" value="Photoperiod-independent early flowering 1"/>
    <property type="match status" value="1"/>
</dbReference>
<dbReference type="InterPro" id="IPR001650">
    <property type="entry name" value="Helicase_C-like"/>
</dbReference>
<dbReference type="STRING" id="148818.A0A4Q9LGS8"/>
<dbReference type="SUPFAM" id="SSF46689">
    <property type="entry name" value="Homeodomain-like"/>
    <property type="match status" value="2"/>
</dbReference>
<evidence type="ECO:0000259" key="11">
    <source>
        <dbReference type="PROSITE" id="PS51192"/>
    </source>
</evidence>
<sequence length="867" mass="102578">MNENLIKKYREFIGENDFFDSLIGNRTVSKHKKTKKEKEHRRVSKEEADTDISPFVDEAYTFRTTPAYISGTLREYQLEGVNWLINMNYNSINCILADEMGLGKTLQTITFLGYLKFFKKISNPHLLIVPKSILHNWKSEFTKFLPEFRILVFHTSKKELKVNTSSLNEMDYDVCITTYEMCLLAKNSLKNISWNYIVIDEAHRIKNEKSMLSQIVRIFNCEHRLLLTGTPLQNNIHELWALLNFLVPELFNDSDHFEESVMRIDQENEDSVEKLRNVLQVFFLRREKREVEQTLLPKKIVNLYPRLTQMQRDWYKMILERDLSPILGKRDSKSMLMNIVCQLRKCCNHPYLFDGAEPGPPFTTDEHLVENCGKMVILDKLLKNLKTKESRILIFSQMSRMLDILEDYCIFREFDYCRIDGSTSTDDRTAAIDEFNSDGSKKFVFLLTTRAGGLGINLATADIVIIYDSDWNPQMDLQAQDRAHRIGQKKQVFVYRFITEKTIEERIIQRSLQKLKLDEVLVQQSSKTTATINQKELLEIIASGVENIYENDQDTKTGEVIQFNDKNIEDIIKEGEEKTKELSSKLEGINFLESKMANTDLYEWEGEDYSVKNKLENYIGSKIPRKGARTVSLLKKVKPRIYNLPEYQFFPKKIYDLQEKEIKSYDQDEPGLTDEELTLKEQLYSEGFPDWTKKDYYNFIKAMEISGKDNLEGITQHFFFKDSETVKRYYKVFWERIKELSDYEKILQQLNKAEEKSNRNKQIKNILDFKFSKGIHHIKLQYAANTRSKFYTENIDKFLLYSYYRNFNDSNVFEKILWEIRRTDMFNMDYYIKTRIAGDLMRRINVLTTNLLKYESLDDIKSEYREK</sequence>
<evidence type="ECO:0000256" key="6">
    <source>
        <dbReference type="ARBA" id="ARBA00022806"/>
    </source>
</evidence>
<dbReference type="Gene3D" id="3.40.50.300">
    <property type="entry name" value="P-loop containing nucleotide triphosphate hydrolases"/>
    <property type="match status" value="1"/>
</dbReference>